<dbReference type="AlphaFoldDB" id="A0A428RVH3"/>
<organism evidence="15 16">
    <name type="scientific">Fusarium floridanum</name>
    <dbReference type="NCBI Taxonomy" id="1325733"/>
    <lineage>
        <taxon>Eukaryota</taxon>
        <taxon>Fungi</taxon>
        <taxon>Dikarya</taxon>
        <taxon>Ascomycota</taxon>
        <taxon>Pezizomycotina</taxon>
        <taxon>Sordariomycetes</taxon>
        <taxon>Hypocreomycetidae</taxon>
        <taxon>Hypocreales</taxon>
        <taxon>Nectriaceae</taxon>
        <taxon>Fusarium</taxon>
        <taxon>Fusarium solani species complex</taxon>
    </lineage>
</organism>
<dbReference type="NCBIfam" id="TIGR01499">
    <property type="entry name" value="folC"/>
    <property type="match status" value="1"/>
</dbReference>
<dbReference type="InterPro" id="IPR036565">
    <property type="entry name" value="Mur-like_cat_sf"/>
</dbReference>
<evidence type="ECO:0000256" key="10">
    <source>
        <dbReference type="ARBA" id="ARBA00030592"/>
    </source>
</evidence>
<evidence type="ECO:0000256" key="4">
    <source>
        <dbReference type="ARBA" id="ARBA00022563"/>
    </source>
</evidence>
<evidence type="ECO:0000256" key="11">
    <source>
        <dbReference type="ARBA" id="ARBA00030876"/>
    </source>
</evidence>
<dbReference type="GO" id="GO:0004326">
    <property type="term" value="F:tetrahydrofolylpolyglutamate synthase activity"/>
    <property type="evidence" value="ECO:0007669"/>
    <property type="project" value="UniProtKB-EC"/>
</dbReference>
<dbReference type="Pfam" id="PF08245">
    <property type="entry name" value="Mur_ligase_M"/>
    <property type="match status" value="1"/>
</dbReference>
<evidence type="ECO:0000256" key="13">
    <source>
        <dbReference type="SAM" id="MobiDB-lite"/>
    </source>
</evidence>
<sequence>MDRDATLPSPNRDYKHAIGILNARRRPKRPSPEPDDTVPVPGDIPSTNRNPDLRRTPSIAGMKEWLDFMGHSMADIDRLNIIHVAGTKGKGSTCAFIESFLRTHGQRTGFPHKTGLYTSPHLIYPEERIRLDFQPIERDLFARYFFEVWDVLTRSSGTLPRYLQLLALVSFHTFIREGVEVAIVETHHGGEYDATNVIEHPVVSVITPLGMDHVKQLGPTIESIAWHKAGIFKTGSPAISSLQDTSAAEVLRSRSSEKGVNLEFVELDSTLPEDAPQLRPNVQRINCSVALAAVDRFLQENNAGPLSSLDKVQGIHQFSWPGRFQHVKEGKFNWFLDGAHNEMSVVKAAEWFIDNTKAQMADPMRILIFGQVSNQRDGVGVLQHLAAVLCRVKIHHVIFTLYDPKRGFDIESTPDMITDPETVSQRVYGEAWERLHRNSHVLYEPSVKQALNTARNLSTASGGMQTLITGSQHLVGAALFYLNGGASVPGGPNTT</sequence>
<dbReference type="SUPFAM" id="SSF53244">
    <property type="entry name" value="MurD-like peptide ligases, peptide-binding domain"/>
    <property type="match status" value="1"/>
</dbReference>
<comment type="caution">
    <text evidence="15">The sequence shown here is derived from an EMBL/GenBank/DDBJ whole genome shotgun (WGS) entry which is preliminary data.</text>
</comment>
<dbReference type="GO" id="GO:0046872">
    <property type="term" value="F:metal ion binding"/>
    <property type="evidence" value="ECO:0007669"/>
    <property type="project" value="UniProtKB-KW"/>
</dbReference>
<evidence type="ECO:0000313" key="16">
    <source>
        <dbReference type="Proteomes" id="UP000287972"/>
    </source>
</evidence>
<keyword evidence="9" id="KW-0460">Magnesium</keyword>
<dbReference type="EC" id="6.3.2.17" evidence="3"/>
<proteinExistence type="inferred from homology"/>
<evidence type="ECO:0000256" key="3">
    <source>
        <dbReference type="ARBA" id="ARBA00013025"/>
    </source>
</evidence>
<dbReference type="Gene3D" id="3.40.1190.10">
    <property type="entry name" value="Mur-like, catalytic domain"/>
    <property type="match status" value="1"/>
</dbReference>
<keyword evidence="8" id="KW-0067">ATP-binding</keyword>
<evidence type="ECO:0000256" key="2">
    <source>
        <dbReference type="ARBA" id="ARBA00008276"/>
    </source>
</evidence>
<reference evidence="15 16" key="1">
    <citation type="submission" date="2017-06" db="EMBL/GenBank/DDBJ databases">
        <title>Comparative genomic analysis of Ambrosia Fusariam Clade fungi.</title>
        <authorList>
            <person name="Stajich J.E."/>
            <person name="Carrillo J."/>
            <person name="Kijimoto T."/>
            <person name="Eskalen A."/>
            <person name="O'Donnell K."/>
            <person name="Kasson M."/>
        </authorList>
    </citation>
    <scope>NUCLEOTIDE SEQUENCE [LARGE SCALE GENOMIC DNA]</scope>
    <source>
        <strain evidence="15 16">NRRL62606</strain>
    </source>
</reference>
<protein>
    <recommendedName>
        <fullName evidence="3">tetrahydrofolate synthase</fullName>
        <ecNumber evidence="3">6.3.2.17</ecNumber>
    </recommendedName>
    <alternativeName>
        <fullName evidence="11">Folylpoly-gamma-glutamate synthetase</fullName>
    </alternativeName>
    <alternativeName>
        <fullName evidence="10">Tetrahydrofolylpolyglutamate synthase</fullName>
    </alternativeName>
</protein>
<gene>
    <name evidence="15" type="ORF">CEP51_005907</name>
</gene>
<dbReference type="InterPro" id="IPR001645">
    <property type="entry name" value="Folylpolyglutamate_synth"/>
</dbReference>
<keyword evidence="5" id="KW-0436">Ligase</keyword>
<dbReference type="Proteomes" id="UP000287972">
    <property type="component" value="Unassembled WGS sequence"/>
</dbReference>
<feature type="domain" description="Mur ligase central" evidence="14">
    <location>
        <begin position="84"/>
        <end position="261"/>
    </location>
</feature>
<name>A0A428RVH3_9HYPO</name>
<evidence type="ECO:0000256" key="9">
    <source>
        <dbReference type="ARBA" id="ARBA00022842"/>
    </source>
</evidence>
<dbReference type="EMBL" id="NKCL01000123">
    <property type="protein sequence ID" value="RSL81370.1"/>
    <property type="molecule type" value="Genomic_DNA"/>
</dbReference>
<evidence type="ECO:0000259" key="14">
    <source>
        <dbReference type="Pfam" id="PF08245"/>
    </source>
</evidence>
<dbReference type="Gene3D" id="3.90.190.20">
    <property type="entry name" value="Mur ligase, C-terminal domain"/>
    <property type="match status" value="1"/>
</dbReference>
<dbReference type="SUPFAM" id="SSF53623">
    <property type="entry name" value="MurD-like peptide ligases, catalytic domain"/>
    <property type="match status" value="1"/>
</dbReference>
<evidence type="ECO:0000313" key="15">
    <source>
        <dbReference type="EMBL" id="RSL81370.1"/>
    </source>
</evidence>
<dbReference type="GO" id="GO:0005829">
    <property type="term" value="C:cytosol"/>
    <property type="evidence" value="ECO:0007669"/>
    <property type="project" value="TreeGrafter"/>
</dbReference>
<dbReference type="GO" id="GO:0005524">
    <property type="term" value="F:ATP binding"/>
    <property type="evidence" value="ECO:0007669"/>
    <property type="project" value="UniProtKB-KW"/>
</dbReference>
<dbReference type="InterPro" id="IPR013221">
    <property type="entry name" value="Mur_ligase_cen"/>
</dbReference>
<keyword evidence="7" id="KW-0547">Nucleotide-binding</keyword>
<evidence type="ECO:0000256" key="8">
    <source>
        <dbReference type="ARBA" id="ARBA00022840"/>
    </source>
</evidence>
<evidence type="ECO:0000256" key="7">
    <source>
        <dbReference type="ARBA" id="ARBA00022741"/>
    </source>
</evidence>
<keyword evidence="16" id="KW-1185">Reference proteome</keyword>
<dbReference type="UniPathway" id="UPA00850"/>
<evidence type="ECO:0000256" key="1">
    <source>
        <dbReference type="ARBA" id="ARBA00005150"/>
    </source>
</evidence>
<dbReference type="PANTHER" id="PTHR11136">
    <property type="entry name" value="FOLYLPOLYGLUTAMATE SYNTHASE-RELATED"/>
    <property type="match status" value="1"/>
</dbReference>
<accession>A0A428RVH3</accession>
<comment type="pathway">
    <text evidence="1">Cofactor biosynthesis; tetrahydrofolylpolyglutamate biosynthesis.</text>
</comment>
<dbReference type="GO" id="GO:0006730">
    <property type="term" value="P:one-carbon metabolic process"/>
    <property type="evidence" value="ECO:0007669"/>
    <property type="project" value="UniProtKB-KW"/>
</dbReference>
<dbReference type="InterPro" id="IPR036615">
    <property type="entry name" value="Mur_ligase_C_dom_sf"/>
</dbReference>
<evidence type="ECO:0000256" key="12">
    <source>
        <dbReference type="ARBA" id="ARBA00047493"/>
    </source>
</evidence>
<comment type="catalytic activity">
    <reaction evidence="12">
        <text>(6S)-5,6,7,8-tetrahydrofolyl-(gamma-L-Glu)(n) + L-glutamate + ATP = (6S)-5,6,7,8-tetrahydrofolyl-(gamma-L-Glu)(n+1) + ADP + phosphate + H(+)</text>
        <dbReference type="Rhea" id="RHEA:10580"/>
        <dbReference type="Rhea" id="RHEA-COMP:14738"/>
        <dbReference type="Rhea" id="RHEA-COMP:14740"/>
        <dbReference type="ChEBI" id="CHEBI:15378"/>
        <dbReference type="ChEBI" id="CHEBI:29985"/>
        <dbReference type="ChEBI" id="CHEBI:30616"/>
        <dbReference type="ChEBI" id="CHEBI:43474"/>
        <dbReference type="ChEBI" id="CHEBI:141005"/>
        <dbReference type="ChEBI" id="CHEBI:456216"/>
        <dbReference type="EC" id="6.3.2.17"/>
    </reaction>
</comment>
<keyword evidence="4" id="KW-0554">One-carbon metabolism</keyword>
<evidence type="ECO:0000256" key="6">
    <source>
        <dbReference type="ARBA" id="ARBA00022723"/>
    </source>
</evidence>
<keyword evidence="6" id="KW-0479">Metal-binding</keyword>
<dbReference type="GO" id="GO:0005739">
    <property type="term" value="C:mitochondrion"/>
    <property type="evidence" value="ECO:0007669"/>
    <property type="project" value="TreeGrafter"/>
</dbReference>
<comment type="similarity">
    <text evidence="2">Belongs to the folylpolyglutamate synthase family.</text>
</comment>
<evidence type="ECO:0000256" key="5">
    <source>
        <dbReference type="ARBA" id="ARBA00022598"/>
    </source>
</evidence>
<feature type="region of interest" description="Disordered" evidence="13">
    <location>
        <begin position="1"/>
        <end position="56"/>
    </location>
</feature>
<dbReference type="PANTHER" id="PTHR11136:SF5">
    <property type="entry name" value="FOLYLPOLYGLUTAMATE SYNTHASE, MITOCHONDRIAL"/>
    <property type="match status" value="1"/>
</dbReference>